<name>A0A0N7L3W6_PLAHL</name>
<evidence type="ECO:0000313" key="1">
    <source>
        <dbReference type="EMBL" id="CEG37019.1"/>
    </source>
</evidence>
<keyword evidence="2" id="KW-1185">Reference proteome</keyword>
<protein>
    <submittedName>
        <fullName evidence="1">Uncharacterized protein</fullName>
    </submittedName>
</protein>
<dbReference type="AlphaFoldDB" id="A0A0N7L3W6"/>
<organism evidence="1 2">
    <name type="scientific">Plasmopara halstedii</name>
    <name type="common">Downy mildew of sunflower</name>
    <dbReference type="NCBI Taxonomy" id="4781"/>
    <lineage>
        <taxon>Eukaryota</taxon>
        <taxon>Sar</taxon>
        <taxon>Stramenopiles</taxon>
        <taxon>Oomycota</taxon>
        <taxon>Peronosporomycetes</taxon>
        <taxon>Peronosporales</taxon>
        <taxon>Peronosporaceae</taxon>
        <taxon>Plasmopara</taxon>
    </lineage>
</organism>
<evidence type="ECO:0000313" key="2">
    <source>
        <dbReference type="Proteomes" id="UP000054928"/>
    </source>
</evidence>
<dbReference type="Proteomes" id="UP000054928">
    <property type="component" value="Unassembled WGS sequence"/>
</dbReference>
<dbReference type="RefSeq" id="XP_024573388.1">
    <property type="nucleotide sequence ID" value="XM_024722298.1"/>
</dbReference>
<dbReference type="EMBL" id="CCYD01000261">
    <property type="protein sequence ID" value="CEG37019.1"/>
    <property type="molecule type" value="Genomic_DNA"/>
</dbReference>
<proteinExistence type="predicted"/>
<reference evidence="2" key="1">
    <citation type="submission" date="2014-09" db="EMBL/GenBank/DDBJ databases">
        <authorList>
            <person name="Sharma Rahul"/>
            <person name="Thines Marco"/>
        </authorList>
    </citation>
    <scope>NUCLEOTIDE SEQUENCE [LARGE SCALE GENOMIC DNA]</scope>
</reference>
<accession>A0A0N7L3W6</accession>
<sequence>MWYKRAQHMQAEKATSELFKRLQQLAAKKWRMQWHNNGPSQFEILLAISSLTY</sequence>
<dbReference type="GeneID" id="36399539"/>